<feature type="binding site" evidence="6">
    <location>
        <position position="156"/>
    </location>
    <ligand>
        <name>ATP</name>
        <dbReference type="ChEBI" id="CHEBI:30616"/>
    </ligand>
</feature>
<dbReference type="GO" id="GO:0005634">
    <property type="term" value="C:nucleus"/>
    <property type="evidence" value="ECO:0007669"/>
    <property type="project" value="TreeGrafter"/>
</dbReference>
<feature type="compositionally biased region" description="Polar residues" evidence="7">
    <location>
        <begin position="503"/>
        <end position="516"/>
    </location>
</feature>
<evidence type="ECO:0000259" key="8">
    <source>
        <dbReference type="PROSITE" id="PS50011"/>
    </source>
</evidence>
<keyword evidence="1" id="KW-0808">Transferase</keyword>
<dbReference type="InterPro" id="IPR011009">
    <property type="entry name" value="Kinase-like_dom_sf"/>
</dbReference>
<evidence type="ECO:0000256" key="1">
    <source>
        <dbReference type="ARBA" id="ARBA00022679"/>
    </source>
</evidence>
<dbReference type="GO" id="GO:0005737">
    <property type="term" value="C:cytoplasm"/>
    <property type="evidence" value="ECO:0007669"/>
    <property type="project" value="TreeGrafter"/>
</dbReference>
<accession>A0A8K0L452</accession>
<evidence type="ECO:0000313" key="10">
    <source>
        <dbReference type="Proteomes" id="UP000809789"/>
    </source>
</evidence>
<evidence type="ECO:0000256" key="2">
    <source>
        <dbReference type="ARBA" id="ARBA00022741"/>
    </source>
</evidence>
<comment type="similarity">
    <text evidence="5">Belongs to the protein kinase superfamily. Ser/Thr protein kinase family. GCN2 subfamily.</text>
</comment>
<keyword evidence="4 6" id="KW-0067">ATP-binding</keyword>
<sequence length="775" mass="86449">MSSHAPKRGLHLPEPFGQEPTDAYFALGYRAGEVIPGPDLFVRSRPGGRPIQLLDPLTQTEHENGVPETLDCDTRYLRRLRYLQIGSYEFDIHMLGSEVDNPAIPDIRILRQVSYALPPASHDEQFRPTKHVLGEGSFGIVRISKSVRTGTVLACKEMFFDRRRPDVEAEMQQAVHERDLSIALRHPNVIRTFFGDAHDDLQESTGEIVMTRYRMMMDPCPLSLADMIRVDLAHDYLLHAATDVVAGLSFMHGRGVAHRDLKPGNILVRFDYLHERIFAITKSQRHQHLDFSQPFTFCLADFGLSRHRRNGFMTFCGTRQYLAPELRIKDDDANGAEMPGVYSEAMYTNAVDMYALGVTLFEIRDSTSMEAAMGPSNVPNWGSFLDVVKQRRHNDWMWQLIYRLLHDDPARRPLAENMLEELESAPPLSQSDISSLATSSPRHQNWTGSTLEIDSQVTGGDPSTALDSPNSPADNLEVVRSSFSPETLQQVVGTIKSVLPVAQSPTRKPPQETSVNLRRPAGQTKSVRFHLSASEQAENVITAQKAKRTASFRFPDRMEGLFNASLSSDEGSTIRSAQSAAKPQEIKRTSRFRFPDRMEGLFDISLNSDEAPTIRPARTTVLASIHEDEAGPPFSGRFDNMFASAANHANEGKKRKPKRDSSSYDPLGKVDAGRVDRKSNASQRRNAGGLDALSSKHRSKPLKPGLMDKMLIAVDTFANIVSIGYDGALNNAAVSAIRRAISQAFDNAIDNEKFYKDSLCVRVPGAFYSVRIAEH</sequence>
<dbReference type="PROSITE" id="PS50011">
    <property type="entry name" value="PROTEIN_KINASE_DOM"/>
    <property type="match status" value="1"/>
</dbReference>
<feature type="region of interest" description="Disordered" evidence="7">
    <location>
        <begin position="422"/>
        <end position="475"/>
    </location>
</feature>
<keyword evidence="10" id="KW-1185">Reference proteome</keyword>
<dbReference type="PROSITE" id="PS00107">
    <property type="entry name" value="PROTEIN_KINASE_ATP"/>
    <property type="match status" value="1"/>
</dbReference>
<evidence type="ECO:0000313" key="9">
    <source>
        <dbReference type="EMBL" id="KAG8629359.1"/>
    </source>
</evidence>
<dbReference type="GO" id="GO:0005524">
    <property type="term" value="F:ATP binding"/>
    <property type="evidence" value="ECO:0007669"/>
    <property type="project" value="UniProtKB-UniRule"/>
</dbReference>
<evidence type="ECO:0000256" key="7">
    <source>
        <dbReference type="SAM" id="MobiDB-lite"/>
    </source>
</evidence>
<feature type="region of interest" description="Disordered" evidence="7">
    <location>
        <begin position="648"/>
        <end position="699"/>
    </location>
</feature>
<dbReference type="GO" id="GO:0004672">
    <property type="term" value="F:protein kinase activity"/>
    <property type="evidence" value="ECO:0007669"/>
    <property type="project" value="InterPro"/>
</dbReference>
<evidence type="ECO:0000256" key="5">
    <source>
        <dbReference type="ARBA" id="ARBA00037982"/>
    </source>
</evidence>
<proteinExistence type="inferred from homology"/>
<dbReference type="Gene3D" id="1.10.510.10">
    <property type="entry name" value="Transferase(Phosphotransferase) domain 1"/>
    <property type="match status" value="1"/>
</dbReference>
<dbReference type="Pfam" id="PF00069">
    <property type="entry name" value="Pkinase"/>
    <property type="match status" value="1"/>
</dbReference>
<feature type="region of interest" description="Disordered" evidence="7">
    <location>
        <begin position="501"/>
        <end position="524"/>
    </location>
</feature>
<dbReference type="CDD" id="cd00180">
    <property type="entry name" value="PKc"/>
    <property type="match status" value="1"/>
</dbReference>
<evidence type="ECO:0000256" key="3">
    <source>
        <dbReference type="ARBA" id="ARBA00022777"/>
    </source>
</evidence>
<protein>
    <recommendedName>
        <fullName evidence="8">Protein kinase domain-containing protein</fullName>
    </recommendedName>
</protein>
<name>A0A8K0L452_9PEZI</name>
<dbReference type="PROSITE" id="PS00108">
    <property type="entry name" value="PROTEIN_KINASE_ST"/>
    <property type="match status" value="1"/>
</dbReference>
<keyword evidence="3" id="KW-0418">Kinase</keyword>
<feature type="domain" description="Protein kinase" evidence="8">
    <location>
        <begin position="127"/>
        <end position="428"/>
    </location>
</feature>
<dbReference type="InterPro" id="IPR017441">
    <property type="entry name" value="Protein_kinase_ATP_BS"/>
</dbReference>
<dbReference type="Gene3D" id="3.30.200.20">
    <property type="entry name" value="Phosphorylase Kinase, domain 1"/>
    <property type="match status" value="1"/>
</dbReference>
<evidence type="ECO:0000256" key="4">
    <source>
        <dbReference type="ARBA" id="ARBA00022840"/>
    </source>
</evidence>
<reference evidence="9" key="1">
    <citation type="submission" date="2021-07" db="EMBL/GenBank/DDBJ databases">
        <title>Elsinoe batatas strain:CRI-CJ2 Genome sequencing and assembly.</title>
        <authorList>
            <person name="Huang L."/>
        </authorList>
    </citation>
    <scope>NUCLEOTIDE SEQUENCE</scope>
    <source>
        <strain evidence="9">CRI-CJ2</strain>
    </source>
</reference>
<feature type="compositionally biased region" description="Polar residues" evidence="7">
    <location>
        <begin position="427"/>
        <end position="458"/>
    </location>
</feature>
<dbReference type="InterPro" id="IPR000719">
    <property type="entry name" value="Prot_kinase_dom"/>
</dbReference>
<dbReference type="PANTHER" id="PTHR11042">
    <property type="entry name" value="EUKARYOTIC TRANSLATION INITIATION FACTOR 2-ALPHA KINASE EIF2-ALPHA KINASE -RELATED"/>
    <property type="match status" value="1"/>
</dbReference>
<dbReference type="AlphaFoldDB" id="A0A8K0L452"/>
<dbReference type="EMBL" id="JAESVG020000003">
    <property type="protein sequence ID" value="KAG8629359.1"/>
    <property type="molecule type" value="Genomic_DNA"/>
</dbReference>
<dbReference type="InterPro" id="IPR008271">
    <property type="entry name" value="Ser/Thr_kinase_AS"/>
</dbReference>
<dbReference type="InterPro" id="IPR050339">
    <property type="entry name" value="CC_SR_Kinase"/>
</dbReference>
<dbReference type="SUPFAM" id="SSF56112">
    <property type="entry name" value="Protein kinase-like (PK-like)"/>
    <property type="match status" value="1"/>
</dbReference>
<comment type="caution">
    <text evidence="9">The sequence shown here is derived from an EMBL/GenBank/DDBJ whole genome shotgun (WGS) entry which is preliminary data.</text>
</comment>
<organism evidence="9 10">
    <name type="scientific">Elsinoe batatas</name>
    <dbReference type="NCBI Taxonomy" id="2601811"/>
    <lineage>
        <taxon>Eukaryota</taxon>
        <taxon>Fungi</taxon>
        <taxon>Dikarya</taxon>
        <taxon>Ascomycota</taxon>
        <taxon>Pezizomycotina</taxon>
        <taxon>Dothideomycetes</taxon>
        <taxon>Dothideomycetidae</taxon>
        <taxon>Myriangiales</taxon>
        <taxon>Elsinoaceae</taxon>
        <taxon>Elsinoe</taxon>
    </lineage>
</organism>
<evidence type="ECO:0000256" key="6">
    <source>
        <dbReference type="PROSITE-ProRule" id="PRU10141"/>
    </source>
</evidence>
<gene>
    <name evidence="9" type="ORF">KVT40_003224</name>
</gene>
<dbReference type="OrthoDB" id="4062651at2759"/>
<dbReference type="Proteomes" id="UP000809789">
    <property type="component" value="Unassembled WGS sequence"/>
</dbReference>
<keyword evidence="2 6" id="KW-0547">Nucleotide-binding</keyword>
<dbReference type="SMART" id="SM00220">
    <property type="entry name" value="S_TKc"/>
    <property type="match status" value="1"/>
</dbReference>